<evidence type="ECO:0000313" key="5">
    <source>
        <dbReference type="Proteomes" id="UP000198384"/>
    </source>
</evidence>
<dbReference type="AlphaFoldDB" id="A0A238VGU3"/>
<dbReference type="InterPro" id="IPR002864">
    <property type="entry name" value="Acyl-ACP_thioesterase_NHD"/>
</dbReference>
<gene>
    <name evidence="4" type="ORF">SAMN06265371_101396</name>
</gene>
<evidence type="ECO:0000256" key="2">
    <source>
        <dbReference type="ARBA" id="ARBA00022801"/>
    </source>
</evidence>
<dbReference type="Proteomes" id="UP000198384">
    <property type="component" value="Unassembled WGS sequence"/>
</dbReference>
<dbReference type="CDD" id="cd00586">
    <property type="entry name" value="4HBT"/>
    <property type="match status" value="1"/>
</dbReference>
<dbReference type="PANTHER" id="PTHR31793:SF27">
    <property type="entry name" value="NOVEL THIOESTERASE SUPERFAMILY DOMAIN AND SAPOSIN A-TYPE DOMAIN CONTAINING PROTEIN (0610012H03RIK)"/>
    <property type="match status" value="1"/>
</dbReference>
<comment type="similarity">
    <text evidence="1">Belongs to the 4-hydroxybenzoyl-CoA thioesterase family.</text>
</comment>
<dbReference type="PANTHER" id="PTHR31793">
    <property type="entry name" value="4-HYDROXYBENZOYL-COA THIOESTERASE FAMILY MEMBER"/>
    <property type="match status" value="1"/>
</dbReference>
<dbReference type="Gene3D" id="3.10.129.10">
    <property type="entry name" value="Hotdog Thioesterase"/>
    <property type="match status" value="1"/>
</dbReference>
<organism evidence="4 5">
    <name type="scientific">Lutibacter agarilyticus</name>
    <dbReference type="NCBI Taxonomy" id="1109740"/>
    <lineage>
        <taxon>Bacteria</taxon>
        <taxon>Pseudomonadati</taxon>
        <taxon>Bacteroidota</taxon>
        <taxon>Flavobacteriia</taxon>
        <taxon>Flavobacteriales</taxon>
        <taxon>Flavobacteriaceae</taxon>
        <taxon>Lutibacter</taxon>
    </lineage>
</organism>
<dbReference type="GO" id="GO:0047617">
    <property type="term" value="F:fatty acyl-CoA hydrolase activity"/>
    <property type="evidence" value="ECO:0007669"/>
    <property type="project" value="TreeGrafter"/>
</dbReference>
<dbReference type="RefSeq" id="WP_089380045.1">
    <property type="nucleotide sequence ID" value="NZ_FZNT01000001.1"/>
</dbReference>
<reference evidence="4 5" key="1">
    <citation type="submission" date="2017-06" db="EMBL/GenBank/DDBJ databases">
        <authorList>
            <person name="Kim H.J."/>
            <person name="Triplett B.A."/>
        </authorList>
    </citation>
    <scope>NUCLEOTIDE SEQUENCE [LARGE SCALE GENOMIC DNA]</scope>
    <source>
        <strain evidence="4 5">DSM 29150</strain>
    </source>
</reference>
<dbReference type="InterPro" id="IPR050563">
    <property type="entry name" value="4-hydroxybenzoyl-CoA_TE"/>
</dbReference>
<dbReference type="GO" id="GO:0006633">
    <property type="term" value="P:fatty acid biosynthetic process"/>
    <property type="evidence" value="ECO:0007669"/>
    <property type="project" value="InterPro"/>
</dbReference>
<sequence>MNNVFTFKLSVSKNEIDYLNHVNNVIYIQWVLKAAELHWAKLSTEAINEKFVWVVFRHEIDYFLPGVLGDEITVNTWIGASSGAKSERFVEIKKGNKLLAKAKTTWCLLAVESMKAVRIPSEILILLK</sequence>
<dbReference type="OrthoDB" id="9801517at2"/>
<accession>A0A238VGU3</accession>
<keyword evidence="5" id="KW-1185">Reference proteome</keyword>
<evidence type="ECO:0000256" key="1">
    <source>
        <dbReference type="ARBA" id="ARBA00005953"/>
    </source>
</evidence>
<dbReference type="SUPFAM" id="SSF54637">
    <property type="entry name" value="Thioesterase/thiol ester dehydrase-isomerase"/>
    <property type="match status" value="1"/>
</dbReference>
<evidence type="ECO:0000259" key="3">
    <source>
        <dbReference type="Pfam" id="PF01643"/>
    </source>
</evidence>
<evidence type="ECO:0000313" key="4">
    <source>
        <dbReference type="EMBL" id="SNR33466.1"/>
    </source>
</evidence>
<dbReference type="Pfam" id="PF01643">
    <property type="entry name" value="Acyl-ACP_TE"/>
    <property type="match status" value="1"/>
</dbReference>
<feature type="domain" description="Acyl-ACP thioesterase N-terminal hotdog" evidence="3">
    <location>
        <begin position="3"/>
        <end position="124"/>
    </location>
</feature>
<keyword evidence="2 4" id="KW-0378">Hydrolase</keyword>
<protein>
    <submittedName>
        <fullName evidence="4">Acyl-CoA thioester hydrolase</fullName>
    </submittedName>
</protein>
<dbReference type="EMBL" id="FZNT01000001">
    <property type="protein sequence ID" value="SNR33466.1"/>
    <property type="molecule type" value="Genomic_DNA"/>
</dbReference>
<name>A0A238VGU3_9FLAO</name>
<proteinExistence type="inferred from homology"/>
<dbReference type="InterPro" id="IPR029069">
    <property type="entry name" value="HotDog_dom_sf"/>
</dbReference>